<dbReference type="Pfam" id="PF17178">
    <property type="entry name" value="MASE5"/>
    <property type="match status" value="1"/>
</dbReference>
<sequence>MDKLSLMRRVDNAALSNITTGLQLASALSLFLLVMVVISVGSELWRFAHPYFVFLLVLLGICAGVFILGLQAKQLKKIKPYWKIATTAYGAAFSVSWASLILYLSDQPRFFAAADILTDLMLMIVLLAFFAYRPMLYTCVTPLLVITTWIGFDKMDTFYVLPIEKFVAICIIIESGRHVLYRWFINNIEKEHENQRLMKQLAELASKDQLTDIHNRRYFEYELNKQCNIAKRQSSELGLIMLDIDHFKDYNDKLGHPQGDKCLKDVAQVIQQSLMRTTDSVSRYGGEEFVVLLPCTDIEGTILVAERIKQNLTNAALLHPNSATSEWVTVSQGIAQWLDHTGPESLLEEADQHLYQAKAAGRNQYCYKAA</sequence>
<feature type="transmembrane region" description="Helical" evidence="4">
    <location>
        <begin position="51"/>
        <end position="70"/>
    </location>
</feature>
<dbReference type="InterPro" id="IPR000160">
    <property type="entry name" value="GGDEF_dom"/>
</dbReference>
<dbReference type="STRING" id="858640.A3K86_15200"/>
<protein>
    <recommendedName>
        <fullName evidence="2">diguanylate cyclase</fullName>
        <ecNumber evidence="2">2.7.7.65</ecNumber>
    </recommendedName>
</protein>
<dbReference type="Pfam" id="PF00990">
    <property type="entry name" value="GGDEF"/>
    <property type="match status" value="1"/>
</dbReference>
<dbReference type="PROSITE" id="PS50887">
    <property type="entry name" value="GGDEF"/>
    <property type="match status" value="1"/>
</dbReference>
<reference evidence="6 7" key="1">
    <citation type="submission" date="2016-03" db="EMBL/GenBank/DDBJ databases">
        <title>Photobacterium proteolyticum sp. nov. a protease producing bacterium isolated from ocean sediments of Laizhou Bay.</title>
        <authorList>
            <person name="Li Y."/>
        </authorList>
    </citation>
    <scope>NUCLEOTIDE SEQUENCE [LARGE SCALE GENOMIC DNA]</scope>
    <source>
        <strain evidence="6 7">R-40508</strain>
    </source>
</reference>
<comment type="caution">
    <text evidence="6">The sequence shown here is derived from an EMBL/GenBank/DDBJ whole genome shotgun (WGS) entry which is preliminary data.</text>
</comment>
<dbReference type="InterPro" id="IPR029787">
    <property type="entry name" value="Nucleotide_cyclase"/>
</dbReference>
<feature type="transmembrane region" description="Helical" evidence="4">
    <location>
        <begin position="21"/>
        <end position="45"/>
    </location>
</feature>
<feature type="transmembrane region" description="Helical" evidence="4">
    <location>
        <begin position="135"/>
        <end position="152"/>
    </location>
</feature>
<dbReference type="OrthoDB" id="9812260at2"/>
<keyword evidence="4" id="KW-1133">Transmembrane helix</keyword>
<evidence type="ECO:0000256" key="1">
    <source>
        <dbReference type="ARBA" id="ARBA00001946"/>
    </source>
</evidence>
<name>A0A178K8M3_9GAMM</name>
<dbReference type="CDD" id="cd01949">
    <property type="entry name" value="GGDEF"/>
    <property type="match status" value="1"/>
</dbReference>
<dbReference type="EC" id="2.7.7.65" evidence="2"/>
<feature type="domain" description="GGDEF" evidence="5">
    <location>
        <begin position="235"/>
        <end position="370"/>
    </location>
</feature>
<dbReference type="InterPro" id="IPR043128">
    <property type="entry name" value="Rev_trsase/Diguanyl_cyclase"/>
</dbReference>
<dbReference type="Proteomes" id="UP000078503">
    <property type="component" value="Unassembled WGS sequence"/>
</dbReference>
<gene>
    <name evidence="6" type="ORF">A3K86_15200</name>
</gene>
<dbReference type="GO" id="GO:0043709">
    <property type="term" value="P:cell adhesion involved in single-species biofilm formation"/>
    <property type="evidence" value="ECO:0007669"/>
    <property type="project" value="TreeGrafter"/>
</dbReference>
<keyword evidence="4" id="KW-0472">Membrane</keyword>
<dbReference type="Gene3D" id="3.30.70.270">
    <property type="match status" value="1"/>
</dbReference>
<evidence type="ECO:0000313" key="6">
    <source>
        <dbReference type="EMBL" id="OAN13013.1"/>
    </source>
</evidence>
<dbReference type="SMART" id="SM00267">
    <property type="entry name" value="GGDEF"/>
    <property type="match status" value="1"/>
</dbReference>
<dbReference type="GO" id="GO:0052621">
    <property type="term" value="F:diguanylate cyclase activity"/>
    <property type="evidence" value="ECO:0007669"/>
    <property type="project" value="UniProtKB-EC"/>
</dbReference>
<comment type="cofactor">
    <cofactor evidence="1">
        <name>Mg(2+)</name>
        <dbReference type="ChEBI" id="CHEBI:18420"/>
    </cofactor>
</comment>
<evidence type="ECO:0000256" key="4">
    <source>
        <dbReference type="SAM" id="Phobius"/>
    </source>
</evidence>
<evidence type="ECO:0000259" key="5">
    <source>
        <dbReference type="PROSITE" id="PS50887"/>
    </source>
</evidence>
<keyword evidence="4" id="KW-0812">Transmembrane</keyword>
<dbReference type="PANTHER" id="PTHR45138:SF9">
    <property type="entry name" value="DIGUANYLATE CYCLASE DGCM-RELATED"/>
    <property type="match status" value="1"/>
</dbReference>
<dbReference type="AlphaFoldDB" id="A0A178K8M3"/>
<evidence type="ECO:0000313" key="7">
    <source>
        <dbReference type="Proteomes" id="UP000078503"/>
    </source>
</evidence>
<dbReference type="InterPro" id="IPR033444">
    <property type="entry name" value="MASE5"/>
</dbReference>
<feature type="transmembrane region" description="Helical" evidence="4">
    <location>
        <begin position="110"/>
        <end position="130"/>
    </location>
</feature>
<dbReference type="FunFam" id="3.30.70.270:FF:000001">
    <property type="entry name" value="Diguanylate cyclase domain protein"/>
    <property type="match status" value="1"/>
</dbReference>
<comment type="catalytic activity">
    <reaction evidence="3">
        <text>2 GTP = 3',3'-c-di-GMP + 2 diphosphate</text>
        <dbReference type="Rhea" id="RHEA:24898"/>
        <dbReference type="ChEBI" id="CHEBI:33019"/>
        <dbReference type="ChEBI" id="CHEBI:37565"/>
        <dbReference type="ChEBI" id="CHEBI:58805"/>
        <dbReference type="EC" id="2.7.7.65"/>
    </reaction>
</comment>
<dbReference type="GO" id="GO:1902201">
    <property type="term" value="P:negative regulation of bacterial-type flagellum-dependent cell motility"/>
    <property type="evidence" value="ECO:0007669"/>
    <property type="project" value="TreeGrafter"/>
</dbReference>
<dbReference type="SUPFAM" id="SSF55073">
    <property type="entry name" value="Nucleotide cyclase"/>
    <property type="match status" value="1"/>
</dbReference>
<organism evidence="6 7">
    <name type="scientific">Photobacterium jeanii</name>
    <dbReference type="NCBI Taxonomy" id="858640"/>
    <lineage>
        <taxon>Bacteria</taxon>
        <taxon>Pseudomonadati</taxon>
        <taxon>Pseudomonadota</taxon>
        <taxon>Gammaproteobacteria</taxon>
        <taxon>Vibrionales</taxon>
        <taxon>Vibrionaceae</taxon>
        <taxon>Photobacterium</taxon>
    </lineage>
</organism>
<dbReference type="PANTHER" id="PTHR45138">
    <property type="entry name" value="REGULATORY COMPONENTS OF SENSORY TRANSDUCTION SYSTEM"/>
    <property type="match status" value="1"/>
</dbReference>
<dbReference type="NCBIfam" id="TIGR00254">
    <property type="entry name" value="GGDEF"/>
    <property type="match status" value="1"/>
</dbReference>
<dbReference type="InterPro" id="IPR050469">
    <property type="entry name" value="Diguanylate_Cyclase"/>
</dbReference>
<dbReference type="RefSeq" id="WP_068332880.1">
    <property type="nucleotide sequence ID" value="NZ_LVHF01000029.1"/>
</dbReference>
<dbReference type="EMBL" id="LVHF01000029">
    <property type="protein sequence ID" value="OAN13013.1"/>
    <property type="molecule type" value="Genomic_DNA"/>
</dbReference>
<evidence type="ECO:0000256" key="2">
    <source>
        <dbReference type="ARBA" id="ARBA00012528"/>
    </source>
</evidence>
<keyword evidence="7" id="KW-1185">Reference proteome</keyword>
<feature type="transmembrane region" description="Helical" evidence="4">
    <location>
        <begin position="82"/>
        <end position="104"/>
    </location>
</feature>
<dbReference type="GO" id="GO:0005886">
    <property type="term" value="C:plasma membrane"/>
    <property type="evidence" value="ECO:0007669"/>
    <property type="project" value="TreeGrafter"/>
</dbReference>
<evidence type="ECO:0000256" key="3">
    <source>
        <dbReference type="ARBA" id="ARBA00034247"/>
    </source>
</evidence>
<proteinExistence type="predicted"/>
<accession>A0A178K8M3</accession>